<dbReference type="InterPro" id="IPR002762">
    <property type="entry name" value="CbiX-like"/>
</dbReference>
<dbReference type="AlphaFoldDB" id="A0A7G6Y9Q5"/>
<proteinExistence type="predicted"/>
<dbReference type="KEGG" id="lse:F1C12_08775"/>
<dbReference type="Pfam" id="PF01903">
    <property type="entry name" value="CbiX"/>
    <property type="match status" value="2"/>
</dbReference>
<accession>A0A7G6Y9Q5</accession>
<gene>
    <name evidence="3" type="ORF">F1C12_08775</name>
</gene>
<dbReference type="RefSeq" id="WP_185278381.1">
    <property type="nucleotide sequence ID" value="NZ_CP043641.1"/>
</dbReference>
<dbReference type="PANTHER" id="PTHR33542">
    <property type="entry name" value="SIROHYDROCHLORIN FERROCHELATASE, CHLOROPLASTIC"/>
    <property type="match status" value="1"/>
</dbReference>
<dbReference type="GO" id="GO:0016829">
    <property type="term" value="F:lyase activity"/>
    <property type="evidence" value="ECO:0007669"/>
    <property type="project" value="UniProtKB-KW"/>
</dbReference>
<sequence length="255" mass="26579">MIAILTVSHGTSDSLGQRAVSRFAEAVHDAVDAEVAAHAFVDVQQPDVPSALAALPAEATVVIVPLLLSRGYHLGHDLRKAAAPFGERAIVAGALGPDPRLAQILRRRLQEAGLGRDDRIVLAAAGSSDRAGVDDGLEAGLLLGVACLRPVTVGFLSAAQPSLDSAVARAAADGPGRVVAASYLLAPGYFHRLAQRSAADIVTEPLLHPDRMTDWELVAIARNRYFSALSDAGVPLSDVATPRRRASSTIDATKP</sequence>
<dbReference type="PANTHER" id="PTHR33542:SF5">
    <property type="entry name" value="FERROCHELATASE CHE1"/>
    <property type="match status" value="1"/>
</dbReference>
<name>A0A7G6Y9Q5_9MICO</name>
<keyword evidence="1" id="KW-0479">Metal-binding</keyword>
<dbReference type="CDD" id="cd03416">
    <property type="entry name" value="CbiX_SirB_N"/>
    <property type="match status" value="1"/>
</dbReference>
<evidence type="ECO:0000313" key="3">
    <source>
        <dbReference type="EMBL" id="QNE35220.1"/>
    </source>
</evidence>
<organism evidence="3 4">
    <name type="scientific">Leifsonia shinshuensis</name>
    <dbReference type="NCBI Taxonomy" id="150026"/>
    <lineage>
        <taxon>Bacteria</taxon>
        <taxon>Bacillati</taxon>
        <taxon>Actinomycetota</taxon>
        <taxon>Actinomycetes</taxon>
        <taxon>Micrococcales</taxon>
        <taxon>Microbacteriaceae</taxon>
        <taxon>Leifsonia</taxon>
    </lineage>
</organism>
<protein>
    <submittedName>
        <fullName evidence="3">Cobalamin biosynthesis protein CbiX</fullName>
    </submittedName>
</protein>
<dbReference type="Gene3D" id="3.40.50.1400">
    <property type="match status" value="2"/>
</dbReference>
<dbReference type="SUPFAM" id="SSF53800">
    <property type="entry name" value="Chelatase"/>
    <property type="match status" value="1"/>
</dbReference>
<dbReference type="InterPro" id="IPR050963">
    <property type="entry name" value="Sirohydro_Cobaltochel/CbiX"/>
</dbReference>
<reference evidence="4" key="1">
    <citation type="submission" date="2019-09" db="EMBL/GenBank/DDBJ databases">
        <title>Antimicrobial potential of Antarctic Bacteria.</title>
        <authorList>
            <person name="Benaud N."/>
            <person name="Edwards R.J."/>
            <person name="Ferrari B.C."/>
        </authorList>
    </citation>
    <scope>NUCLEOTIDE SEQUENCE [LARGE SCALE GENOMIC DNA]</scope>
    <source>
        <strain evidence="4">INR9</strain>
    </source>
</reference>
<evidence type="ECO:0000256" key="2">
    <source>
        <dbReference type="ARBA" id="ARBA00023239"/>
    </source>
</evidence>
<dbReference type="Proteomes" id="UP000515511">
    <property type="component" value="Chromosome"/>
</dbReference>
<evidence type="ECO:0000256" key="1">
    <source>
        <dbReference type="ARBA" id="ARBA00022723"/>
    </source>
</evidence>
<dbReference type="GO" id="GO:0046872">
    <property type="term" value="F:metal ion binding"/>
    <property type="evidence" value="ECO:0007669"/>
    <property type="project" value="UniProtKB-KW"/>
</dbReference>
<keyword evidence="2" id="KW-0456">Lyase</keyword>
<evidence type="ECO:0000313" key="4">
    <source>
        <dbReference type="Proteomes" id="UP000515511"/>
    </source>
</evidence>
<dbReference type="EMBL" id="CP043641">
    <property type="protein sequence ID" value="QNE35220.1"/>
    <property type="molecule type" value="Genomic_DNA"/>
</dbReference>